<name>A0ABR9MK81_9ACTN</name>
<evidence type="ECO:0000256" key="1">
    <source>
        <dbReference type="SAM" id="MobiDB-lite"/>
    </source>
</evidence>
<proteinExistence type="predicted"/>
<keyword evidence="2" id="KW-0472">Membrane</keyword>
<reference evidence="3 4" key="1">
    <citation type="submission" date="2020-10" db="EMBL/GenBank/DDBJ databases">
        <title>Sequencing the genomes of 1000 actinobacteria strains.</title>
        <authorList>
            <person name="Klenk H.-P."/>
        </authorList>
    </citation>
    <scope>NUCLEOTIDE SEQUENCE [LARGE SCALE GENOMIC DNA]</scope>
    <source>
        <strain evidence="3 4">DSM 43173</strain>
    </source>
</reference>
<feature type="region of interest" description="Disordered" evidence="1">
    <location>
        <begin position="137"/>
        <end position="159"/>
    </location>
</feature>
<keyword evidence="4" id="KW-1185">Reference proteome</keyword>
<keyword evidence="3" id="KW-0966">Cell projection</keyword>
<dbReference type="Proteomes" id="UP000633509">
    <property type="component" value="Unassembled WGS sequence"/>
</dbReference>
<evidence type="ECO:0000313" key="3">
    <source>
        <dbReference type="EMBL" id="MBE1593330.1"/>
    </source>
</evidence>
<feature type="compositionally biased region" description="Low complexity" evidence="1">
    <location>
        <begin position="145"/>
        <end position="157"/>
    </location>
</feature>
<keyword evidence="2" id="KW-1133">Transmembrane helix</keyword>
<keyword evidence="3" id="KW-0282">Flagellum</keyword>
<dbReference type="InterPro" id="IPR036737">
    <property type="entry name" value="OmpA-like_sf"/>
</dbReference>
<keyword evidence="3" id="KW-0969">Cilium</keyword>
<accession>A0ABR9MK81</accession>
<dbReference type="EMBL" id="JADBEK010000001">
    <property type="protein sequence ID" value="MBE1593330.1"/>
    <property type="molecule type" value="Genomic_DNA"/>
</dbReference>
<organism evidence="3 4">
    <name type="scientific">Nonomuraea angiospora</name>
    <dbReference type="NCBI Taxonomy" id="46172"/>
    <lineage>
        <taxon>Bacteria</taxon>
        <taxon>Bacillati</taxon>
        <taxon>Actinomycetota</taxon>
        <taxon>Actinomycetes</taxon>
        <taxon>Streptosporangiales</taxon>
        <taxon>Streptosporangiaceae</taxon>
        <taxon>Nonomuraea</taxon>
    </lineage>
</organism>
<evidence type="ECO:0000313" key="4">
    <source>
        <dbReference type="Proteomes" id="UP000633509"/>
    </source>
</evidence>
<sequence>MSDTLRAQLTVNRARSAARAGDLATATRLLEALDVPDTADTVSTAGDAAVAVLDLRARLHAQRGELAKADQCWAAVQALSPDDPGAAAGRRTIEAINAGRRRKRPLVHTGWLGVAAAAVAAVVLTAGIVVLVPGGQATRPGGGEAAATSATGEASGAEEARRRLAALEAERAAAGERRAAAEARRAEETARRKREVAAIARRLTMPGVLVHRHPQYVRVRFGTGLFPVDDKVSVAGAELLKGLGRRMAGMDAEITVVGHAVAVPGGRARDGSVLALARAVVAAAHLAEGGDLPRTSFKLVSGDQRAQPFRDDRRNRTVTLLIAPRP</sequence>
<gene>
    <name evidence="3" type="ORF">H4W80_011588</name>
</gene>
<keyword evidence="2" id="KW-0812">Transmembrane</keyword>
<feature type="transmembrane region" description="Helical" evidence="2">
    <location>
        <begin position="110"/>
        <end position="132"/>
    </location>
</feature>
<dbReference type="Gene3D" id="3.30.1330.60">
    <property type="entry name" value="OmpA-like domain"/>
    <property type="match status" value="1"/>
</dbReference>
<dbReference type="RefSeq" id="WP_192792704.1">
    <property type="nucleotide sequence ID" value="NZ_JADBEK010000001.1"/>
</dbReference>
<comment type="caution">
    <text evidence="3">The sequence shown here is derived from an EMBL/GenBank/DDBJ whole genome shotgun (WGS) entry which is preliminary data.</text>
</comment>
<evidence type="ECO:0000256" key="2">
    <source>
        <dbReference type="SAM" id="Phobius"/>
    </source>
</evidence>
<protein>
    <submittedName>
        <fullName evidence="3">Flagellar motor protein MotB</fullName>
    </submittedName>
</protein>